<gene>
    <name evidence="1" type="ORF">LCGC14_2313330</name>
</gene>
<evidence type="ECO:0000313" key="1">
    <source>
        <dbReference type="EMBL" id="KKL49659.1"/>
    </source>
</evidence>
<dbReference type="EMBL" id="LAZR01032878">
    <property type="protein sequence ID" value="KKL49659.1"/>
    <property type="molecule type" value="Genomic_DNA"/>
</dbReference>
<evidence type="ECO:0008006" key="2">
    <source>
        <dbReference type="Google" id="ProtNLM"/>
    </source>
</evidence>
<organism evidence="1">
    <name type="scientific">marine sediment metagenome</name>
    <dbReference type="NCBI Taxonomy" id="412755"/>
    <lineage>
        <taxon>unclassified sequences</taxon>
        <taxon>metagenomes</taxon>
        <taxon>ecological metagenomes</taxon>
    </lineage>
</organism>
<reference evidence="1" key="1">
    <citation type="journal article" date="2015" name="Nature">
        <title>Complex archaea that bridge the gap between prokaryotes and eukaryotes.</title>
        <authorList>
            <person name="Spang A."/>
            <person name="Saw J.H."/>
            <person name="Jorgensen S.L."/>
            <person name="Zaremba-Niedzwiedzka K."/>
            <person name="Martijn J."/>
            <person name="Lind A.E."/>
            <person name="van Eijk R."/>
            <person name="Schleper C."/>
            <person name="Guy L."/>
            <person name="Ettema T.J."/>
        </authorList>
    </citation>
    <scope>NUCLEOTIDE SEQUENCE</scope>
</reference>
<sequence>MPTKIEWADESWNPVTGCTKVDEGCRNCYAERMSKRLAGRYGYPADDPFRVTLHPERLDKPLHWKKPRRIFVNSMSDLFHPDVPDAFIDQVFAVMALASHHQFMILTKRPKNMMHYLEWEDYDPYETRVDMVNCRTSDFAHTFDEYITPEGWPLPNVWLGVSVHDQKSADERIPILLQTPAAKRFVSYEPALGAVDFTYLENGRSCGLTGWYITPDKTGGGEPDQHQGEKLDLVIMGGESGHGARPTHPDWARTVRDDCAAAGVPFLFKQWG</sequence>
<dbReference type="AlphaFoldDB" id="A0A0F9CKI7"/>
<proteinExistence type="predicted"/>
<dbReference type="Pfam" id="PF07505">
    <property type="entry name" value="DUF5131"/>
    <property type="match status" value="1"/>
</dbReference>
<protein>
    <recommendedName>
        <fullName evidence="2">Phage protein Gp37/Gp68</fullName>
    </recommendedName>
</protein>
<dbReference type="InterPro" id="IPR011101">
    <property type="entry name" value="DUF5131"/>
</dbReference>
<comment type="caution">
    <text evidence="1">The sequence shown here is derived from an EMBL/GenBank/DDBJ whole genome shotgun (WGS) entry which is preliminary data.</text>
</comment>
<accession>A0A0F9CKI7</accession>
<name>A0A0F9CKI7_9ZZZZ</name>
<feature type="non-terminal residue" evidence="1">
    <location>
        <position position="272"/>
    </location>
</feature>